<keyword evidence="2" id="KW-1185">Reference proteome</keyword>
<dbReference type="AlphaFoldDB" id="A0A1M5IY08"/>
<proteinExistence type="predicted"/>
<name>A0A1M5IY08_9FLAO</name>
<evidence type="ECO:0000313" key="1">
    <source>
        <dbReference type="EMBL" id="SHG32840.1"/>
    </source>
</evidence>
<dbReference type="EMBL" id="FQWC01000002">
    <property type="protein sequence ID" value="SHG32840.1"/>
    <property type="molecule type" value="Genomic_DNA"/>
</dbReference>
<evidence type="ECO:0008006" key="3">
    <source>
        <dbReference type="Google" id="ProtNLM"/>
    </source>
</evidence>
<evidence type="ECO:0000313" key="2">
    <source>
        <dbReference type="Proteomes" id="UP000184071"/>
    </source>
</evidence>
<dbReference type="Gene3D" id="3.10.450.50">
    <property type="match status" value="1"/>
</dbReference>
<dbReference type="OrthoDB" id="8684708at2"/>
<dbReference type="InterPro" id="IPR032710">
    <property type="entry name" value="NTF2-like_dom_sf"/>
</dbReference>
<organism evidence="1 2">
    <name type="scientific">Flavobacterium defluvii</name>
    <dbReference type="NCBI Taxonomy" id="370979"/>
    <lineage>
        <taxon>Bacteria</taxon>
        <taxon>Pseudomonadati</taxon>
        <taxon>Bacteroidota</taxon>
        <taxon>Flavobacteriia</taxon>
        <taxon>Flavobacteriales</taxon>
        <taxon>Flavobacteriaceae</taxon>
        <taxon>Flavobacterium</taxon>
    </lineage>
</organism>
<dbReference type="RefSeq" id="WP_073414588.1">
    <property type="nucleotide sequence ID" value="NZ_FQWC01000002.1"/>
</dbReference>
<gene>
    <name evidence="1" type="ORF">SAMN05443663_102536</name>
</gene>
<dbReference type="STRING" id="370979.SAMN05443663_102536"/>
<protein>
    <recommendedName>
        <fullName evidence="3">SnoaL-like domain-containing protein</fullName>
    </recommendedName>
</protein>
<sequence>MNLPKVITELINAQNNFDSIAYADCFSETAVVFDEGKTHKGRVEIERWIDHSNKNYQAVMKPLEYTENGTSSVLTAECSGTFDGSPIILQFHFDIVDGQIESLKVTG</sequence>
<accession>A0A1M5IY08</accession>
<dbReference type="Proteomes" id="UP000184071">
    <property type="component" value="Unassembled WGS sequence"/>
</dbReference>
<dbReference type="SUPFAM" id="SSF54427">
    <property type="entry name" value="NTF2-like"/>
    <property type="match status" value="1"/>
</dbReference>
<reference evidence="2" key="1">
    <citation type="submission" date="2016-11" db="EMBL/GenBank/DDBJ databases">
        <authorList>
            <person name="Varghese N."/>
            <person name="Submissions S."/>
        </authorList>
    </citation>
    <scope>NUCLEOTIDE SEQUENCE [LARGE SCALE GENOMIC DNA]</scope>
    <source>
        <strain evidence="2">DSM 17963</strain>
    </source>
</reference>